<evidence type="ECO:0000256" key="2">
    <source>
        <dbReference type="SAM" id="MobiDB-lite"/>
    </source>
</evidence>
<accession>A0A830CDT8</accession>
<dbReference type="Gene3D" id="3.50.50.60">
    <property type="entry name" value="FAD/NAD(P)-binding domain"/>
    <property type="match status" value="1"/>
</dbReference>
<dbReference type="PANTHER" id="PTHR11787">
    <property type="entry name" value="RAB GDP-DISSOCIATION INHIBITOR"/>
    <property type="match status" value="1"/>
</dbReference>
<protein>
    <submittedName>
        <fullName evidence="3">Guanosine nucleotide diphosphate dissociation inhibitor 1</fullName>
    </submittedName>
</protein>
<evidence type="ECO:0000313" key="4">
    <source>
        <dbReference type="Proteomes" id="UP000653305"/>
    </source>
</evidence>
<comment type="caution">
    <text evidence="3">The sequence shown here is derived from an EMBL/GenBank/DDBJ whole genome shotgun (WGS) entry which is preliminary data.</text>
</comment>
<keyword evidence="4" id="KW-1185">Reference proteome</keyword>
<proteinExistence type="inferred from homology"/>
<dbReference type="GO" id="GO:0007264">
    <property type="term" value="P:small GTPase-mediated signal transduction"/>
    <property type="evidence" value="ECO:0007669"/>
    <property type="project" value="InterPro"/>
</dbReference>
<gene>
    <name evidence="3" type="ORF">PHJA_001865000</name>
</gene>
<dbReference type="EMBL" id="BMAC01000476">
    <property type="protein sequence ID" value="GFP97209.1"/>
    <property type="molecule type" value="Genomic_DNA"/>
</dbReference>
<dbReference type="Proteomes" id="UP000653305">
    <property type="component" value="Unassembled WGS sequence"/>
</dbReference>
<dbReference type="GO" id="GO:0005737">
    <property type="term" value="C:cytoplasm"/>
    <property type="evidence" value="ECO:0007669"/>
    <property type="project" value="TreeGrafter"/>
</dbReference>
<sequence length="145" mass="16235">MEIFKFQLRHQMDEEYDVIVLGTGLKECILSGLQSVDGLKVLHMDHNDYYGDESTPLNLIQMWKRFRGSDKPPAHLGSSRDYNVDMIPKFRFLDFSTALGASPIASDPFIILSLLHEAINISHGTSPSSIQSPTLSSFVSTYSNP</sequence>
<dbReference type="InterPro" id="IPR018203">
    <property type="entry name" value="GDP_dissociation_inhibitor"/>
</dbReference>
<evidence type="ECO:0000313" key="3">
    <source>
        <dbReference type="EMBL" id="GFP97209.1"/>
    </source>
</evidence>
<dbReference type="PRINTS" id="PR00891">
    <property type="entry name" value="RABGDIREP"/>
</dbReference>
<dbReference type="InterPro" id="IPR036188">
    <property type="entry name" value="FAD/NAD-bd_sf"/>
</dbReference>
<reference evidence="3" key="1">
    <citation type="submission" date="2020-07" db="EMBL/GenBank/DDBJ databases">
        <title>Ethylene signaling mediates host invasion by parasitic plants.</title>
        <authorList>
            <person name="Yoshida S."/>
        </authorList>
    </citation>
    <scope>NUCLEOTIDE SEQUENCE</scope>
    <source>
        <strain evidence="3">Okayama</strain>
    </source>
</reference>
<dbReference type="Pfam" id="PF00996">
    <property type="entry name" value="GDI"/>
    <property type="match status" value="1"/>
</dbReference>
<feature type="compositionally biased region" description="Low complexity" evidence="2">
    <location>
        <begin position="125"/>
        <end position="137"/>
    </location>
</feature>
<feature type="region of interest" description="Disordered" evidence="2">
    <location>
        <begin position="124"/>
        <end position="145"/>
    </location>
</feature>
<organism evidence="3 4">
    <name type="scientific">Phtheirospermum japonicum</name>
    <dbReference type="NCBI Taxonomy" id="374723"/>
    <lineage>
        <taxon>Eukaryota</taxon>
        <taxon>Viridiplantae</taxon>
        <taxon>Streptophyta</taxon>
        <taxon>Embryophyta</taxon>
        <taxon>Tracheophyta</taxon>
        <taxon>Spermatophyta</taxon>
        <taxon>Magnoliopsida</taxon>
        <taxon>eudicotyledons</taxon>
        <taxon>Gunneridae</taxon>
        <taxon>Pentapetalae</taxon>
        <taxon>asterids</taxon>
        <taxon>lamiids</taxon>
        <taxon>Lamiales</taxon>
        <taxon>Orobanchaceae</taxon>
        <taxon>Orobanchaceae incertae sedis</taxon>
        <taxon>Phtheirospermum</taxon>
    </lineage>
</organism>
<dbReference type="GO" id="GO:0005093">
    <property type="term" value="F:Rab GDP-dissociation inhibitor activity"/>
    <property type="evidence" value="ECO:0007669"/>
    <property type="project" value="TreeGrafter"/>
</dbReference>
<evidence type="ECO:0000256" key="1">
    <source>
        <dbReference type="ARBA" id="ARBA00005593"/>
    </source>
</evidence>
<name>A0A830CDT8_9LAMI</name>
<dbReference type="AlphaFoldDB" id="A0A830CDT8"/>
<dbReference type="PANTHER" id="PTHR11787:SF8">
    <property type="entry name" value="RAB GDP DISSOCIATION INHIBITOR"/>
    <property type="match status" value="1"/>
</dbReference>
<dbReference type="SUPFAM" id="SSF51905">
    <property type="entry name" value="FAD/NAD(P)-binding domain"/>
    <property type="match status" value="1"/>
</dbReference>
<comment type="similarity">
    <text evidence="1">Belongs to the Rab GDI family.</text>
</comment>
<dbReference type="GO" id="GO:0016192">
    <property type="term" value="P:vesicle-mediated transport"/>
    <property type="evidence" value="ECO:0007669"/>
    <property type="project" value="TreeGrafter"/>
</dbReference>
<dbReference type="OrthoDB" id="9446342at2759"/>